<feature type="domain" description="HAMP" evidence="17">
    <location>
        <begin position="177"/>
        <end position="231"/>
    </location>
</feature>
<evidence type="ECO:0000259" key="17">
    <source>
        <dbReference type="PROSITE" id="PS50885"/>
    </source>
</evidence>
<dbReference type="PANTHER" id="PTHR45436:SF5">
    <property type="entry name" value="SENSOR HISTIDINE KINASE TRCS"/>
    <property type="match status" value="1"/>
</dbReference>
<evidence type="ECO:0000256" key="7">
    <source>
        <dbReference type="ARBA" id="ARBA00022692"/>
    </source>
</evidence>
<dbReference type="InterPro" id="IPR003594">
    <property type="entry name" value="HATPase_dom"/>
</dbReference>
<proteinExistence type="predicted"/>
<evidence type="ECO:0000256" key="6">
    <source>
        <dbReference type="ARBA" id="ARBA00022679"/>
    </source>
</evidence>
<keyword evidence="7 15" id="KW-0812">Transmembrane</keyword>
<comment type="catalytic activity">
    <reaction evidence="1">
        <text>ATP + protein L-histidine = ADP + protein N-phospho-L-histidine.</text>
        <dbReference type="EC" id="2.7.13.3"/>
    </reaction>
</comment>
<evidence type="ECO:0000256" key="8">
    <source>
        <dbReference type="ARBA" id="ARBA00022741"/>
    </source>
</evidence>
<feature type="coiled-coil region" evidence="14">
    <location>
        <begin position="209"/>
        <end position="243"/>
    </location>
</feature>
<keyword evidence="12" id="KW-0902">Two-component regulatory system</keyword>
<evidence type="ECO:0000313" key="19">
    <source>
        <dbReference type="Proteomes" id="UP000031972"/>
    </source>
</evidence>
<dbReference type="Pfam" id="PF00512">
    <property type="entry name" value="HisKA"/>
    <property type="match status" value="1"/>
</dbReference>
<dbReference type="Gene3D" id="1.10.287.130">
    <property type="match status" value="1"/>
</dbReference>
<keyword evidence="14" id="KW-0175">Coiled coil</keyword>
<keyword evidence="13 15" id="KW-0472">Membrane</keyword>
<evidence type="ECO:0000256" key="2">
    <source>
        <dbReference type="ARBA" id="ARBA00004651"/>
    </source>
</evidence>
<dbReference type="SUPFAM" id="SSF158472">
    <property type="entry name" value="HAMP domain-like"/>
    <property type="match status" value="1"/>
</dbReference>
<dbReference type="RefSeq" id="WP_041061670.1">
    <property type="nucleotide sequence ID" value="NZ_JXRR01000022.1"/>
</dbReference>
<dbReference type="CDD" id="cd06225">
    <property type="entry name" value="HAMP"/>
    <property type="match status" value="1"/>
</dbReference>
<dbReference type="PRINTS" id="PR00344">
    <property type="entry name" value="BCTRLSENSOR"/>
</dbReference>
<dbReference type="GO" id="GO:0005524">
    <property type="term" value="F:ATP binding"/>
    <property type="evidence" value="ECO:0007669"/>
    <property type="project" value="UniProtKB-KW"/>
</dbReference>
<name>A0A0C2VGY1_9BACL</name>
<dbReference type="InterPro" id="IPR003660">
    <property type="entry name" value="HAMP_dom"/>
</dbReference>
<dbReference type="PROSITE" id="PS50885">
    <property type="entry name" value="HAMP"/>
    <property type="match status" value="1"/>
</dbReference>
<feature type="domain" description="Histidine kinase" evidence="16">
    <location>
        <begin position="239"/>
        <end position="450"/>
    </location>
</feature>
<keyword evidence="10" id="KW-0067">ATP-binding</keyword>
<dbReference type="Pfam" id="PF02518">
    <property type="entry name" value="HATPase_c"/>
    <property type="match status" value="1"/>
</dbReference>
<dbReference type="PROSITE" id="PS50109">
    <property type="entry name" value="HIS_KIN"/>
    <property type="match status" value="1"/>
</dbReference>
<evidence type="ECO:0000256" key="5">
    <source>
        <dbReference type="ARBA" id="ARBA00022553"/>
    </source>
</evidence>
<dbReference type="EMBL" id="JXRR01000022">
    <property type="protein sequence ID" value="KIL43268.1"/>
    <property type="molecule type" value="Genomic_DNA"/>
</dbReference>
<feature type="transmembrane region" description="Helical" evidence="15">
    <location>
        <begin position="7"/>
        <end position="30"/>
    </location>
</feature>
<dbReference type="PATRIC" id="fig|220754.4.peg.3682"/>
<dbReference type="EC" id="2.7.13.3" evidence="3"/>
<dbReference type="SMART" id="SM00388">
    <property type="entry name" value="HisKA"/>
    <property type="match status" value="1"/>
</dbReference>
<dbReference type="CDD" id="cd00082">
    <property type="entry name" value="HisKA"/>
    <property type="match status" value="1"/>
</dbReference>
<evidence type="ECO:0000256" key="4">
    <source>
        <dbReference type="ARBA" id="ARBA00022475"/>
    </source>
</evidence>
<keyword evidence="9 18" id="KW-0418">Kinase</keyword>
<keyword evidence="4" id="KW-1003">Cell membrane</keyword>
<comment type="subcellular location">
    <subcellularLocation>
        <location evidence="2">Cell membrane</location>
        <topology evidence="2">Multi-pass membrane protein</topology>
    </subcellularLocation>
</comment>
<dbReference type="SMART" id="SM00387">
    <property type="entry name" value="HATPase_c"/>
    <property type="match status" value="1"/>
</dbReference>
<organism evidence="18 19">
    <name type="scientific">Jeotgalibacillus campisalis</name>
    <dbReference type="NCBI Taxonomy" id="220754"/>
    <lineage>
        <taxon>Bacteria</taxon>
        <taxon>Bacillati</taxon>
        <taxon>Bacillota</taxon>
        <taxon>Bacilli</taxon>
        <taxon>Bacillales</taxon>
        <taxon>Caryophanaceae</taxon>
        <taxon>Jeotgalibacillus</taxon>
    </lineage>
</organism>
<dbReference type="GO" id="GO:0000155">
    <property type="term" value="F:phosphorelay sensor kinase activity"/>
    <property type="evidence" value="ECO:0007669"/>
    <property type="project" value="InterPro"/>
</dbReference>
<evidence type="ECO:0000256" key="12">
    <source>
        <dbReference type="ARBA" id="ARBA00023012"/>
    </source>
</evidence>
<keyword evidence="8" id="KW-0547">Nucleotide-binding</keyword>
<dbReference type="InterPro" id="IPR005467">
    <property type="entry name" value="His_kinase_dom"/>
</dbReference>
<dbReference type="Gene3D" id="6.10.340.10">
    <property type="match status" value="1"/>
</dbReference>
<dbReference type="InterPro" id="IPR003661">
    <property type="entry name" value="HisK_dim/P_dom"/>
</dbReference>
<keyword evidence="19" id="KW-1185">Reference proteome</keyword>
<dbReference type="SUPFAM" id="SSF55874">
    <property type="entry name" value="ATPase domain of HSP90 chaperone/DNA topoisomerase II/histidine kinase"/>
    <property type="match status" value="1"/>
</dbReference>
<gene>
    <name evidence="18" type="ORF">KR50_36710</name>
</gene>
<keyword evidence="11 15" id="KW-1133">Transmembrane helix</keyword>
<dbReference type="GO" id="GO:0005886">
    <property type="term" value="C:plasma membrane"/>
    <property type="evidence" value="ECO:0007669"/>
    <property type="project" value="UniProtKB-SubCell"/>
</dbReference>
<dbReference type="InterPro" id="IPR050428">
    <property type="entry name" value="TCS_sensor_his_kinase"/>
</dbReference>
<reference evidence="18 19" key="1">
    <citation type="submission" date="2015-01" db="EMBL/GenBank/DDBJ databases">
        <title>Jeotgalibacillus campisalis genome sequencing.</title>
        <authorList>
            <person name="Goh K.M."/>
            <person name="Chan K.-G."/>
            <person name="Yaakop A.S."/>
            <person name="Ee R."/>
            <person name="Gan H.M."/>
            <person name="Chan C.S."/>
        </authorList>
    </citation>
    <scope>NUCLEOTIDE SEQUENCE [LARGE SCALE GENOMIC DNA]</scope>
    <source>
        <strain evidence="18 19">SF-57</strain>
    </source>
</reference>
<keyword evidence="6 18" id="KW-0808">Transferase</keyword>
<accession>A0A0C2VGY1</accession>
<evidence type="ECO:0000256" key="14">
    <source>
        <dbReference type="SAM" id="Coils"/>
    </source>
</evidence>
<evidence type="ECO:0000256" key="13">
    <source>
        <dbReference type="ARBA" id="ARBA00023136"/>
    </source>
</evidence>
<dbReference type="OrthoDB" id="9786919at2"/>
<evidence type="ECO:0000256" key="11">
    <source>
        <dbReference type="ARBA" id="ARBA00022989"/>
    </source>
</evidence>
<evidence type="ECO:0000259" key="16">
    <source>
        <dbReference type="PROSITE" id="PS50109"/>
    </source>
</evidence>
<dbReference type="FunFam" id="1.10.287.130:FF:000001">
    <property type="entry name" value="Two-component sensor histidine kinase"/>
    <property type="match status" value="1"/>
</dbReference>
<dbReference type="AlphaFoldDB" id="A0A0C2VGY1"/>
<dbReference type="InterPro" id="IPR004358">
    <property type="entry name" value="Sig_transdc_His_kin-like_C"/>
</dbReference>
<sequence>MKLTNKIHVFTTVLFIVLLVFINAAIYFSFSRIMYDSEIEQTKAQAEQVQAGISAVQSAAAPQELLRAYVPPSGMIKIVLQNGRGDATVTGGSEQRLVEEETEFFTEERAEVRSIDDIPHAFISLPIVWTEGEVAALQLTESLEATAENLSVLRIVLFVVSIAAVVPLFISARILSKLITNPIHSLIRTMNDIRGSGRFQQIERTSRSKDELDQMTQTFNQMIEQLETNYEKQEQFVSNASHELKTPLTIIESYASLLKRRGKNDEALFDESVEAIHSEALRMRDLTQQLLLLAKQDEQGNLTLSANALSPILEAAASSFERAYQRKVIQHIKQELVVTTDPQKLKQLLYILMDNARKYSEEEIVIEVGQSDSLAEIRIKDTGIGISNEHLKKVFDRFYQVDEARTSTSGGYGLGLSLAKELARVLNADVSLSSEQGKGTTATILLPISN</sequence>
<evidence type="ECO:0000313" key="18">
    <source>
        <dbReference type="EMBL" id="KIL43268.1"/>
    </source>
</evidence>
<evidence type="ECO:0000256" key="15">
    <source>
        <dbReference type="SAM" id="Phobius"/>
    </source>
</evidence>
<dbReference type="PANTHER" id="PTHR45436">
    <property type="entry name" value="SENSOR HISTIDINE KINASE YKOH"/>
    <property type="match status" value="1"/>
</dbReference>
<dbReference type="Pfam" id="PF00672">
    <property type="entry name" value="HAMP"/>
    <property type="match status" value="1"/>
</dbReference>
<dbReference type="SUPFAM" id="SSF47384">
    <property type="entry name" value="Homodimeric domain of signal transducing histidine kinase"/>
    <property type="match status" value="1"/>
</dbReference>
<dbReference type="Gene3D" id="3.30.565.10">
    <property type="entry name" value="Histidine kinase-like ATPase, C-terminal domain"/>
    <property type="match status" value="1"/>
</dbReference>
<evidence type="ECO:0000256" key="3">
    <source>
        <dbReference type="ARBA" id="ARBA00012438"/>
    </source>
</evidence>
<dbReference type="InterPro" id="IPR036097">
    <property type="entry name" value="HisK_dim/P_sf"/>
</dbReference>
<keyword evidence="5" id="KW-0597">Phosphoprotein</keyword>
<evidence type="ECO:0000256" key="9">
    <source>
        <dbReference type="ARBA" id="ARBA00022777"/>
    </source>
</evidence>
<protein>
    <recommendedName>
        <fullName evidence="3">histidine kinase</fullName>
        <ecNumber evidence="3">2.7.13.3</ecNumber>
    </recommendedName>
</protein>
<dbReference type="SMART" id="SM00304">
    <property type="entry name" value="HAMP"/>
    <property type="match status" value="1"/>
</dbReference>
<evidence type="ECO:0000256" key="1">
    <source>
        <dbReference type="ARBA" id="ARBA00000085"/>
    </source>
</evidence>
<dbReference type="Proteomes" id="UP000031972">
    <property type="component" value="Unassembled WGS sequence"/>
</dbReference>
<dbReference type="InterPro" id="IPR036890">
    <property type="entry name" value="HATPase_C_sf"/>
</dbReference>
<dbReference type="FunFam" id="3.30.565.10:FF:000006">
    <property type="entry name" value="Sensor histidine kinase WalK"/>
    <property type="match status" value="1"/>
</dbReference>
<comment type="caution">
    <text evidence="18">The sequence shown here is derived from an EMBL/GenBank/DDBJ whole genome shotgun (WGS) entry which is preliminary data.</text>
</comment>
<evidence type="ECO:0000256" key="10">
    <source>
        <dbReference type="ARBA" id="ARBA00022840"/>
    </source>
</evidence>